<dbReference type="InterPro" id="IPR012677">
    <property type="entry name" value="Nucleotide-bd_a/b_plait_sf"/>
</dbReference>
<dbReference type="GO" id="GO:0006397">
    <property type="term" value="P:mRNA processing"/>
    <property type="evidence" value="ECO:0007669"/>
    <property type="project" value="UniProtKB-KW"/>
</dbReference>
<accession>A0A7J7MMQ8</accession>
<dbReference type="Gene3D" id="3.30.70.330">
    <property type="match status" value="4"/>
</dbReference>
<sequence length="452" mass="49809">MEDSPVQSPKSSGPPPIKDGTGSTIGFHGEVVDFAGCAKGKKPGFQTVAIFMQNGVQEKSMAAVDKISDIVENSPHKIFIGGISEALSSNMLMEIASAFGILRAYRFQFYKEINGSCAFLEYIDHSITYIACAGLNGMKLGGKVLTVLQAFPDESPQENAEKAPFYGIPEYAKPLLSEPTNVLKLENALNQEKLSSLSESELEEILEDIRLECSRFGTVKSVNIVRYESGVIVPETCEISCQTDMRSSLHDPESTVCTERIKTAEEADNETQENSRQEVIEGIKFSLEECGNAEDCRGSIVDKPDDDLSKNEMSETPQLGSIEVEVEQLDPKMDAKESSTQIDANKSKSNNGSNDIESSSIVEEPKQDDATVELQEKPRSVRRESDASSNDESKEKISSFDNIFEQGCIFVEYVRAEASCAAAHCLHRRLYGERVVVVDYVPHDLYLSKFPK</sequence>
<feature type="region of interest" description="Disordered" evidence="5">
    <location>
        <begin position="1"/>
        <end position="22"/>
    </location>
</feature>
<evidence type="ECO:0000259" key="6">
    <source>
        <dbReference type="PROSITE" id="PS50102"/>
    </source>
</evidence>
<evidence type="ECO:0000256" key="1">
    <source>
        <dbReference type="ARBA" id="ARBA00022664"/>
    </source>
</evidence>
<dbReference type="InterPro" id="IPR000504">
    <property type="entry name" value="RRM_dom"/>
</dbReference>
<dbReference type="GO" id="GO:0008380">
    <property type="term" value="P:RNA splicing"/>
    <property type="evidence" value="ECO:0007669"/>
    <property type="project" value="UniProtKB-KW"/>
</dbReference>
<feature type="compositionally biased region" description="Basic and acidic residues" evidence="5">
    <location>
        <begin position="363"/>
        <end position="396"/>
    </location>
</feature>
<proteinExistence type="predicted"/>
<dbReference type="AlphaFoldDB" id="A0A7J7MMQ8"/>
<evidence type="ECO:0000313" key="8">
    <source>
        <dbReference type="Proteomes" id="UP000541444"/>
    </source>
</evidence>
<reference evidence="7 8" key="1">
    <citation type="journal article" date="2020" name="IScience">
        <title>Genome Sequencing of the Endangered Kingdonia uniflora (Circaeasteraceae, Ranunculales) Reveals Potential Mechanisms of Evolutionary Specialization.</title>
        <authorList>
            <person name="Sun Y."/>
            <person name="Deng T."/>
            <person name="Zhang A."/>
            <person name="Moore M.J."/>
            <person name="Landis J.B."/>
            <person name="Lin N."/>
            <person name="Zhang H."/>
            <person name="Zhang X."/>
            <person name="Huang J."/>
            <person name="Zhang X."/>
            <person name="Sun H."/>
            <person name="Wang H."/>
        </authorList>
    </citation>
    <scope>NUCLEOTIDE SEQUENCE [LARGE SCALE GENOMIC DNA]</scope>
    <source>
        <strain evidence="7">TB1705</strain>
        <tissue evidence="7">Leaf</tissue>
    </source>
</reference>
<keyword evidence="1" id="KW-0507">mRNA processing</keyword>
<dbReference type="PROSITE" id="PS50102">
    <property type="entry name" value="RRM"/>
    <property type="match status" value="1"/>
</dbReference>
<dbReference type="OrthoDB" id="10266058at2759"/>
<dbReference type="Proteomes" id="UP000541444">
    <property type="component" value="Unassembled WGS sequence"/>
</dbReference>
<dbReference type="PANTHER" id="PTHR23139">
    <property type="entry name" value="RNA-BINDING PROTEIN"/>
    <property type="match status" value="1"/>
</dbReference>
<feature type="domain" description="RRM" evidence="6">
    <location>
        <begin position="76"/>
        <end position="152"/>
    </location>
</feature>
<protein>
    <recommendedName>
        <fullName evidence="6">RRM domain-containing protein</fullName>
    </recommendedName>
</protein>
<keyword evidence="2 4" id="KW-0694">RNA-binding</keyword>
<feature type="compositionally biased region" description="Polar residues" evidence="5">
    <location>
        <begin position="338"/>
        <end position="361"/>
    </location>
</feature>
<feature type="compositionally biased region" description="Basic and acidic residues" evidence="5">
    <location>
        <begin position="295"/>
        <end position="313"/>
    </location>
</feature>
<gene>
    <name evidence="7" type="ORF">GIB67_030232</name>
</gene>
<feature type="region of interest" description="Disordered" evidence="5">
    <location>
        <begin position="295"/>
        <end position="396"/>
    </location>
</feature>
<dbReference type="InterPro" id="IPR035979">
    <property type="entry name" value="RBD_domain_sf"/>
</dbReference>
<evidence type="ECO:0000256" key="4">
    <source>
        <dbReference type="PROSITE-ProRule" id="PRU00176"/>
    </source>
</evidence>
<evidence type="ECO:0000256" key="5">
    <source>
        <dbReference type="SAM" id="MobiDB-lite"/>
    </source>
</evidence>
<feature type="compositionally biased region" description="Polar residues" evidence="5">
    <location>
        <begin position="1"/>
        <end position="11"/>
    </location>
</feature>
<name>A0A7J7MMQ8_9MAGN</name>
<keyword evidence="8" id="KW-1185">Reference proteome</keyword>
<comment type="caution">
    <text evidence="7">The sequence shown here is derived from an EMBL/GenBank/DDBJ whole genome shotgun (WGS) entry which is preliminary data.</text>
</comment>
<evidence type="ECO:0000256" key="3">
    <source>
        <dbReference type="ARBA" id="ARBA00023187"/>
    </source>
</evidence>
<dbReference type="GO" id="GO:0003723">
    <property type="term" value="F:RNA binding"/>
    <property type="evidence" value="ECO:0007669"/>
    <property type="project" value="UniProtKB-UniRule"/>
</dbReference>
<keyword evidence="3" id="KW-0508">mRNA splicing</keyword>
<evidence type="ECO:0000256" key="2">
    <source>
        <dbReference type="ARBA" id="ARBA00022884"/>
    </source>
</evidence>
<dbReference type="SMART" id="SM00360">
    <property type="entry name" value="RRM"/>
    <property type="match status" value="1"/>
</dbReference>
<evidence type="ECO:0000313" key="7">
    <source>
        <dbReference type="EMBL" id="KAF6156229.1"/>
    </source>
</evidence>
<dbReference type="SUPFAM" id="SSF54928">
    <property type="entry name" value="RNA-binding domain, RBD"/>
    <property type="match status" value="2"/>
</dbReference>
<dbReference type="EMBL" id="JACGCM010001363">
    <property type="protein sequence ID" value="KAF6156229.1"/>
    <property type="molecule type" value="Genomic_DNA"/>
</dbReference>
<organism evidence="7 8">
    <name type="scientific">Kingdonia uniflora</name>
    <dbReference type="NCBI Taxonomy" id="39325"/>
    <lineage>
        <taxon>Eukaryota</taxon>
        <taxon>Viridiplantae</taxon>
        <taxon>Streptophyta</taxon>
        <taxon>Embryophyta</taxon>
        <taxon>Tracheophyta</taxon>
        <taxon>Spermatophyta</taxon>
        <taxon>Magnoliopsida</taxon>
        <taxon>Ranunculales</taxon>
        <taxon>Circaeasteraceae</taxon>
        <taxon>Kingdonia</taxon>
    </lineage>
</organism>